<name>A0A8G1VZI7_9EURO</name>
<dbReference type="GeneID" id="63861675"/>
<evidence type="ECO:0000313" key="2">
    <source>
        <dbReference type="EMBL" id="RAK78855.1"/>
    </source>
</evidence>
<gene>
    <name evidence="2" type="ORF">BO72DRAFT_446632</name>
</gene>
<dbReference type="VEuPathDB" id="FungiDB:BO72DRAFT_446632"/>
<dbReference type="OrthoDB" id="3556996at2759"/>
<accession>A0A8G1VZI7</accession>
<dbReference type="AlphaFoldDB" id="A0A8G1VZI7"/>
<keyword evidence="3" id="KW-1185">Reference proteome</keyword>
<dbReference type="Proteomes" id="UP000249789">
    <property type="component" value="Unassembled WGS sequence"/>
</dbReference>
<sequence length="223" mass="24285">MHALTTLFTLLTAATSTTSALSIQPRDPAPASITPPEGCPIPTWEVTYFHWFNGSKSLDCIHNPADIAFKDCLCGNAWCDQDPATCNGTMVPVCYTGMPNYQPWGYGPPQTLAIDFADGLECRDTYIGYRIHDIAHGESNCGYADRGLGRIVSFYGTSNEDSSVGHMDYELGSGHALTCNNGSKITYHGSVDFQLNCVHDAFFNATCDAAPFEIPVLSYEWVS</sequence>
<keyword evidence="1" id="KW-0732">Signal</keyword>
<evidence type="ECO:0000256" key="1">
    <source>
        <dbReference type="SAM" id="SignalP"/>
    </source>
</evidence>
<organism evidence="2 3">
    <name type="scientific">Aspergillus fijiensis CBS 313.89</name>
    <dbReference type="NCBI Taxonomy" id="1448319"/>
    <lineage>
        <taxon>Eukaryota</taxon>
        <taxon>Fungi</taxon>
        <taxon>Dikarya</taxon>
        <taxon>Ascomycota</taxon>
        <taxon>Pezizomycotina</taxon>
        <taxon>Eurotiomycetes</taxon>
        <taxon>Eurotiomycetidae</taxon>
        <taxon>Eurotiales</taxon>
        <taxon>Aspergillaceae</taxon>
        <taxon>Aspergillus</taxon>
    </lineage>
</organism>
<proteinExistence type="predicted"/>
<protein>
    <submittedName>
        <fullName evidence="2">Uncharacterized protein</fullName>
    </submittedName>
</protein>
<reference evidence="2 3" key="1">
    <citation type="submission" date="2018-02" db="EMBL/GenBank/DDBJ databases">
        <title>The genomes of Aspergillus section Nigri reveals drivers in fungal speciation.</title>
        <authorList>
            <consortium name="DOE Joint Genome Institute"/>
            <person name="Vesth T.C."/>
            <person name="Nybo J."/>
            <person name="Theobald S."/>
            <person name="Brandl J."/>
            <person name="Frisvad J.C."/>
            <person name="Nielsen K.F."/>
            <person name="Lyhne E.K."/>
            <person name="Kogle M.E."/>
            <person name="Kuo A."/>
            <person name="Riley R."/>
            <person name="Clum A."/>
            <person name="Nolan M."/>
            <person name="Lipzen A."/>
            <person name="Salamov A."/>
            <person name="Henrissat B."/>
            <person name="Wiebenga A."/>
            <person name="De vries R.P."/>
            <person name="Grigoriev I.V."/>
            <person name="Mortensen U.H."/>
            <person name="Andersen M.R."/>
            <person name="Baker S.E."/>
        </authorList>
    </citation>
    <scope>NUCLEOTIDE SEQUENCE [LARGE SCALE GENOMIC DNA]</scope>
    <source>
        <strain evidence="2 3">CBS 313.89</strain>
    </source>
</reference>
<feature type="signal peptide" evidence="1">
    <location>
        <begin position="1"/>
        <end position="20"/>
    </location>
</feature>
<evidence type="ECO:0000313" key="3">
    <source>
        <dbReference type="Proteomes" id="UP000249789"/>
    </source>
</evidence>
<feature type="chain" id="PRO_5034583312" evidence="1">
    <location>
        <begin position="21"/>
        <end position="223"/>
    </location>
</feature>
<dbReference type="EMBL" id="KZ824635">
    <property type="protein sequence ID" value="RAK78855.1"/>
    <property type="molecule type" value="Genomic_DNA"/>
</dbReference>
<dbReference type="RefSeq" id="XP_040802865.1">
    <property type="nucleotide sequence ID" value="XM_040944342.1"/>
</dbReference>